<keyword evidence="1" id="KW-0472">Membrane</keyword>
<dbReference type="EMBL" id="KV460237">
    <property type="protein sequence ID" value="OBT95208.2"/>
    <property type="molecule type" value="Genomic_DNA"/>
</dbReference>
<evidence type="ECO:0000313" key="3">
    <source>
        <dbReference type="Proteomes" id="UP000091956"/>
    </source>
</evidence>
<accession>A0A1B8GH99</accession>
<gene>
    <name evidence="2" type="ORF">VE01_07655</name>
</gene>
<feature type="transmembrane region" description="Helical" evidence="1">
    <location>
        <begin position="105"/>
        <end position="131"/>
    </location>
</feature>
<keyword evidence="3" id="KW-1185">Reference proteome</keyword>
<organism evidence="2 3">
    <name type="scientific">Pseudogymnoascus verrucosus</name>
    <dbReference type="NCBI Taxonomy" id="342668"/>
    <lineage>
        <taxon>Eukaryota</taxon>
        <taxon>Fungi</taxon>
        <taxon>Dikarya</taxon>
        <taxon>Ascomycota</taxon>
        <taxon>Pezizomycotina</taxon>
        <taxon>Leotiomycetes</taxon>
        <taxon>Thelebolales</taxon>
        <taxon>Thelebolaceae</taxon>
        <taxon>Pseudogymnoascus</taxon>
    </lineage>
</organism>
<dbReference type="RefSeq" id="XP_059319568.1">
    <property type="nucleotide sequence ID" value="XM_059463901.1"/>
</dbReference>
<name>A0A1B8GH99_9PEZI</name>
<evidence type="ECO:0000256" key="1">
    <source>
        <dbReference type="SAM" id="Phobius"/>
    </source>
</evidence>
<sequence>MSSSQTPSPPSHNATPLEVRDYFAGVLFNFHDVSLEQAYEIAAKWEYGRGSELTYYDVATFRSIFGAEAGTLLYGYARKELRTSRTGPSGNLGNRGILEKPQKDIFGATPGLSIVYGLFVLSILSLFQTLIEYRREKMDGVLAFGSICFFLFAGFIVSYVTYYFGPEPQRRGP</sequence>
<protein>
    <submittedName>
        <fullName evidence="2">Uncharacterized protein</fullName>
    </submittedName>
</protein>
<feature type="transmembrane region" description="Helical" evidence="1">
    <location>
        <begin position="143"/>
        <end position="164"/>
    </location>
</feature>
<keyword evidence="1" id="KW-0812">Transmembrane</keyword>
<reference evidence="3" key="2">
    <citation type="journal article" date="2018" name="Nat. Commun.">
        <title>Extreme sensitivity to ultraviolet light in the fungal pathogen causing white-nose syndrome of bats.</title>
        <authorList>
            <person name="Palmer J.M."/>
            <person name="Drees K.P."/>
            <person name="Foster J.T."/>
            <person name="Lindner D.L."/>
        </authorList>
    </citation>
    <scope>NUCLEOTIDE SEQUENCE [LARGE SCALE GENOMIC DNA]</scope>
    <source>
        <strain evidence="3">UAMH 10579</strain>
    </source>
</reference>
<proteinExistence type="predicted"/>
<reference evidence="2 3" key="1">
    <citation type="submission" date="2016-03" db="EMBL/GenBank/DDBJ databases">
        <title>Comparative genomics of Pseudogymnoascus destructans, the fungus causing white-nose syndrome of bats.</title>
        <authorList>
            <person name="Palmer J.M."/>
            <person name="Drees K.P."/>
            <person name="Foster J.T."/>
            <person name="Lindner D.L."/>
        </authorList>
    </citation>
    <scope>NUCLEOTIDE SEQUENCE [LARGE SCALE GENOMIC DNA]</scope>
    <source>
        <strain evidence="2 3">UAMH 10579</strain>
    </source>
</reference>
<dbReference type="Proteomes" id="UP000091956">
    <property type="component" value="Unassembled WGS sequence"/>
</dbReference>
<dbReference type="GeneID" id="28841041"/>
<evidence type="ECO:0000313" key="2">
    <source>
        <dbReference type="EMBL" id="OBT95208.2"/>
    </source>
</evidence>
<keyword evidence="1" id="KW-1133">Transmembrane helix</keyword>
<dbReference type="AlphaFoldDB" id="A0A1B8GH99"/>